<feature type="binding site" evidence="5">
    <location>
        <begin position="123"/>
        <end position="125"/>
    </location>
    <ligand>
        <name>2-oxoglutarate</name>
        <dbReference type="ChEBI" id="CHEBI:16810"/>
    </ligand>
</feature>
<dbReference type="InterPro" id="IPR037151">
    <property type="entry name" value="AlkB-like_sf"/>
</dbReference>
<reference evidence="8 9" key="1">
    <citation type="submission" date="2020-02" db="EMBL/GenBank/DDBJ databases">
        <title>Genome sequence of the type strain CGMCC 1.15528 of Mesorhizobium zhangyense.</title>
        <authorList>
            <person name="Gao J."/>
            <person name="Sun J."/>
        </authorList>
    </citation>
    <scope>NUCLEOTIDE SEQUENCE [LARGE SCALE GENOMIC DNA]</scope>
    <source>
        <strain evidence="8 9">CGMCC 1.15528</strain>
    </source>
</reference>
<feature type="binding site" evidence="5">
    <location>
        <position position="164"/>
    </location>
    <ligand>
        <name>substrate</name>
    </ligand>
</feature>
<feature type="binding site" evidence="5">
    <location>
        <begin position="207"/>
        <end position="213"/>
    </location>
    <ligand>
        <name>2-oxoglutarate</name>
        <dbReference type="ChEBI" id="CHEBI:16810"/>
    </ligand>
</feature>
<evidence type="ECO:0000256" key="5">
    <source>
        <dbReference type="PIRSR" id="PIRSR604574-1"/>
    </source>
</evidence>
<dbReference type="GO" id="GO:0035513">
    <property type="term" value="P:oxidative RNA demethylation"/>
    <property type="evidence" value="ECO:0007669"/>
    <property type="project" value="TreeGrafter"/>
</dbReference>
<sequence>MRDLFGDAVFHEPPTEQLADGAILLRRRALPFEAELLAALESVVAKAPFRHLVTPGGFEMSVAMTNCGNAGWVSDRTGYRYDSRDPLTGEPWPEMPASFLRLATEAAADAGYPAFAPDACLVNLYEPGARLSLHQDKDERDLANPIVSVSLGLPATFQFGGLKRTDPIRKIPLHHGDVVVWGGPSRLFYHGVLALKDGDHETLGRRRINLTFRKAL</sequence>
<dbReference type="GO" id="GO:0008168">
    <property type="term" value="F:methyltransferase activity"/>
    <property type="evidence" value="ECO:0007669"/>
    <property type="project" value="UniProtKB-KW"/>
</dbReference>
<evidence type="ECO:0000256" key="1">
    <source>
        <dbReference type="ARBA" id="ARBA00022723"/>
    </source>
</evidence>
<feature type="binding site" evidence="5">
    <location>
        <begin position="79"/>
        <end position="81"/>
    </location>
    <ligand>
        <name>substrate</name>
    </ligand>
</feature>
<feature type="binding site" evidence="5">
    <location>
        <position position="138"/>
    </location>
    <ligand>
        <name>substrate</name>
    </ligand>
</feature>
<keyword evidence="4 6" id="KW-0408">Iron</keyword>
<dbReference type="PANTHER" id="PTHR16557:SF2">
    <property type="entry name" value="NUCLEIC ACID DIOXYGENASE ALKBH1"/>
    <property type="match status" value="1"/>
</dbReference>
<dbReference type="Pfam" id="PF13532">
    <property type="entry name" value="2OG-FeII_Oxy_2"/>
    <property type="match status" value="1"/>
</dbReference>
<keyword evidence="2" id="KW-0223">Dioxygenase</keyword>
<evidence type="ECO:0000256" key="4">
    <source>
        <dbReference type="ARBA" id="ARBA00023004"/>
    </source>
</evidence>
<dbReference type="SUPFAM" id="SSF51197">
    <property type="entry name" value="Clavaminate synthase-like"/>
    <property type="match status" value="1"/>
</dbReference>
<dbReference type="GO" id="GO:0035516">
    <property type="term" value="F:broad specificity oxidative DNA demethylase activity"/>
    <property type="evidence" value="ECO:0007669"/>
    <property type="project" value="UniProtKB-EC"/>
</dbReference>
<dbReference type="GO" id="GO:0005737">
    <property type="term" value="C:cytoplasm"/>
    <property type="evidence" value="ECO:0007669"/>
    <property type="project" value="TreeGrafter"/>
</dbReference>
<dbReference type="EMBL" id="JAAKZG010000005">
    <property type="protein sequence ID" value="NGN42360.1"/>
    <property type="molecule type" value="Genomic_DNA"/>
</dbReference>
<dbReference type="InterPro" id="IPR027450">
    <property type="entry name" value="AlkB-like"/>
</dbReference>
<dbReference type="PANTHER" id="PTHR16557">
    <property type="entry name" value="ALKYLATED DNA REPAIR PROTEIN ALKB-RELATED"/>
    <property type="match status" value="1"/>
</dbReference>
<feature type="binding site" evidence="6">
    <location>
        <position position="190"/>
    </location>
    <ligand>
        <name>Fe cation</name>
        <dbReference type="ChEBI" id="CHEBI:24875"/>
        <note>catalytic</note>
    </ligand>
</feature>
<feature type="binding site" evidence="6">
    <location>
        <position position="136"/>
    </location>
    <ligand>
        <name>Fe cation</name>
        <dbReference type="ChEBI" id="CHEBI:24875"/>
        <note>catalytic</note>
    </ligand>
</feature>
<feature type="domain" description="Fe2OG dioxygenase" evidence="7">
    <location>
        <begin position="116"/>
        <end position="216"/>
    </location>
</feature>
<keyword evidence="3 8" id="KW-0560">Oxidoreductase</keyword>
<feature type="binding site" evidence="5">
    <location>
        <position position="72"/>
    </location>
    <ligand>
        <name>substrate</name>
    </ligand>
</feature>
<keyword evidence="8" id="KW-0489">Methyltransferase</keyword>
<comment type="cofactor">
    <cofactor evidence="6">
        <name>Fe(2+)</name>
        <dbReference type="ChEBI" id="CHEBI:29033"/>
    </cofactor>
    <text evidence="6">Binds 1 Fe(2+) ion per subunit.</text>
</comment>
<evidence type="ECO:0000256" key="2">
    <source>
        <dbReference type="ARBA" id="ARBA00022964"/>
    </source>
</evidence>
<protein>
    <submittedName>
        <fullName evidence="8">DNA oxidative demethylase AlkB</fullName>
        <ecNumber evidence="8">1.14.11.33</ecNumber>
    </submittedName>
</protein>
<evidence type="ECO:0000256" key="6">
    <source>
        <dbReference type="PIRSR" id="PIRSR604574-2"/>
    </source>
</evidence>
<gene>
    <name evidence="8" type="primary">alkB</name>
    <name evidence="8" type="ORF">G6N74_14925</name>
</gene>
<dbReference type="RefSeq" id="WP_165118619.1">
    <property type="nucleotide sequence ID" value="NZ_JAAKZG010000005.1"/>
</dbReference>
<keyword evidence="8" id="KW-0808">Transferase</keyword>
<organism evidence="8 9">
    <name type="scientific">Mesorhizobium zhangyense</name>
    <dbReference type="NCBI Taxonomy" id="1776730"/>
    <lineage>
        <taxon>Bacteria</taxon>
        <taxon>Pseudomonadati</taxon>
        <taxon>Pseudomonadota</taxon>
        <taxon>Alphaproteobacteria</taxon>
        <taxon>Hyphomicrobiales</taxon>
        <taxon>Phyllobacteriaceae</taxon>
        <taxon>Mesorhizobium</taxon>
    </lineage>
</organism>
<evidence type="ECO:0000256" key="3">
    <source>
        <dbReference type="ARBA" id="ARBA00023002"/>
    </source>
</evidence>
<evidence type="ECO:0000313" key="9">
    <source>
        <dbReference type="Proteomes" id="UP000481252"/>
    </source>
</evidence>
<evidence type="ECO:0000313" key="8">
    <source>
        <dbReference type="EMBL" id="NGN42360.1"/>
    </source>
</evidence>
<name>A0A7C9R7W9_9HYPH</name>
<dbReference type="GO" id="GO:0008198">
    <property type="term" value="F:ferrous iron binding"/>
    <property type="evidence" value="ECO:0007669"/>
    <property type="project" value="TreeGrafter"/>
</dbReference>
<dbReference type="NCBIfam" id="NF011930">
    <property type="entry name" value="PRK15401.1"/>
    <property type="match status" value="1"/>
</dbReference>
<dbReference type="EC" id="1.14.11.33" evidence="8"/>
<dbReference type="GO" id="GO:0035515">
    <property type="term" value="F:oxidative RNA demethylase activity"/>
    <property type="evidence" value="ECO:0007669"/>
    <property type="project" value="TreeGrafter"/>
</dbReference>
<keyword evidence="9" id="KW-1185">Reference proteome</keyword>
<dbReference type="GO" id="GO:0032259">
    <property type="term" value="P:methylation"/>
    <property type="evidence" value="ECO:0007669"/>
    <property type="project" value="UniProtKB-KW"/>
</dbReference>
<feature type="binding site" evidence="6">
    <location>
        <position position="134"/>
    </location>
    <ligand>
        <name>Fe cation</name>
        <dbReference type="ChEBI" id="CHEBI:24875"/>
        <note>catalytic</note>
    </ligand>
</feature>
<accession>A0A7C9R7W9</accession>
<dbReference type="InterPro" id="IPR005123">
    <property type="entry name" value="Oxoglu/Fe-dep_dioxygenase_dom"/>
</dbReference>
<proteinExistence type="predicted"/>
<keyword evidence="1 6" id="KW-0479">Metal-binding</keyword>
<dbReference type="PROSITE" id="PS51471">
    <property type="entry name" value="FE2OG_OXY"/>
    <property type="match status" value="1"/>
</dbReference>
<dbReference type="AlphaFoldDB" id="A0A7C9R7W9"/>
<evidence type="ECO:0000259" key="7">
    <source>
        <dbReference type="PROSITE" id="PS51471"/>
    </source>
</evidence>
<comment type="caution">
    <text evidence="8">The sequence shown here is derived from an EMBL/GenBank/DDBJ whole genome shotgun (WGS) entry which is preliminary data.</text>
</comment>
<dbReference type="InterPro" id="IPR004574">
    <property type="entry name" value="Alkb"/>
</dbReference>
<dbReference type="Gene3D" id="2.60.120.590">
    <property type="entry name" value="Alpha-ketoglutarate-dependent dioxygenase AlkB-like"/>
    <property type="match status" value="1"/>
</dbReference>
<dbReference type="Proteomes" id="UP000481252">
    <property type="component" value="Unassembled WGS sequence"/>
</dbReference>